<comment type="subcellular location">
    <subcellularLocation>
        <location evidence="2">Cell membrane</location>
        <topology evidence="2">Multi-pass membrane protein</topology>
    </subcellularLocation>
</comment>
<dbReference type="PANTHER" id="PTHR45339">
    <property type="entry name" value="HYBRID SIGNAL TRANSDUCTION HISTIDINE KINASE J"/>
    <property type="match status" value="1"/>
</dbReference>
<dbReference type="GO" id="GO:0005886">
    <property type="term" value="C:plasma membrane"/>
    <property type="evidence" value="ECO:0007669"/>
    <property type="project" value="UniProtKB-SubCell"/>
</dbReference>
<dbReference type="SMART" id="SM00448">
    <property type="entry name" value="REC"/>
    <property type="match status" value="1"/>
</dbReference>
<dbReference type="SMART" id="SM00388">
    <property type="entry name" value="HisKA"/>
    <property type="match status" value="1"/>
</dbReference>
<evidence type="ECO:0000256" key="8">
    <source>
        <dbReference type="ARBA" id="ARBA00022840"/>
    </source>
</evidence>
<dbReference type="InterPro" id="IPR004358">
    <property type="entry name" value="Sig_transdc_His_kin-like_C"/>
</dbReference>
<evidence type="ECO:0000256" key="10">
    <source>
        <dbReference type="ARBA" id="ARBA00023012"/>
    </source>
</evidence>
<dbReference type="STRING" id="545695.TREAZ_2437"/>
<dbReference type="Gene3D" id="3.30.565.10">
    <property type="entry name" value="Histidine kinase-like ATPase, C-terminal domain"/>
    <property type="match status" value="1"/>
</dbReference>
<feature type="modified residue" description="Phosphohistidine" evidence="12">
    <location>
        <position position="897"/>
    </location>
</feature>
<dbReference type="CDD" id="cd17546">
    <property type="entry name" value="REC_hyHK_CKI1_RcsC-like"/>
    <property type="match status" value="1"/>
</dbReference>
<keyword evidence="18" id="KW-0808">Transferase</keyword>
<evidence type="ECO:0000256" key="12">
    <source>
        <dbReference type="PROSITE-ProRule" id="PRU00110"/>
    </source>
</evidence>
<dbReference type="Pfam" id="PF01627">
    <property type="entry name" value="Hpt"/>
    <property type="match status" value="1"/>
</dbReference>
<dbReference type="Proteomes" id="UP000009222">
    <property type="component" value="Chromosome"/>
</dbReference>
<dbReference type="SUPFAM" id="SSF52172">
    <property type="entry name" value="CheY-like"/>
    <property type="match status" value="1"/>
</dbReference>
<dbReference type="InterPro" id="IPR029151">
    <property type="entry name" value="Sensor-like_sf"/>
</dbReference>
<dbReference type="HOGENOM" id="CLU_011194_0_0_12"/>
<dbReference type="InterPro" id="IPR036097">
    <property type="entry name" value="HisK_dim/P_sf"/>
</dbReference>
<feature type="domain" description="Histidine kinase" evidence="15">
    <location>
        <begin position="336"/>
        <end position="557"/>
    </location>
</feature>
<keyword evidence="19" id="KW-1185">Reference proteome</keyword>
<dbReference type="Gene3D" id="1.10.287.130">
    <property type="match status" value="1"/>
</dbReference>
<evidence type="ECO:0000256" key="4">
    <source>
        <dbReference type="ARBA" id="ARBA00022475"/>
    </source>
</evidence>
<dbReference type="InterPro" id="IPR005467">
    <property type="entry name" value="His_kinase_dom"/>
</dbReference>
<dbReference type="InterPro" id="IPR036890">
    <property type="entry name" value="HATPase_C_sf"/>
</dbReference>
<dbReference type="Pfam" id="PF02518">
    <property type="entry name" value="HATPase_c"/>
    <property type="match status" value="1"/>
</dbReference>
<dbReference type="Gene3D" id="3.40.50.2300">
    <property type="match status" value="1"/>
</dbReference>
<dbReference type="InterPro" id="IPR008207">
    <property type="entry name" value="Sig_transdc_His_kin_Hpt_dom"/>
</dbReference>
<feature type="domain" description="Response regulatory" evidence="16">
    <location>
        <begin position="697"/>
        <end position="817"/>
    </location>
</feature>
<dbReference type="FunFam" id="3.30.565.10:FF:000010">
    <property type="entry name" value="Sensor histidine kinase RcsC"/>
    <property type="match status" value="1"/>
</dbReference>
<evidence type="ECO:0000256" key="13">
    <source>
        <dbReference type="PROSITE-ProRule" id="PRU00169"/>
    </source>
</evidence>
<dbReference type="Gene3D" id="3.30.450.20">
    <property type="entry name" value="PAS domain"/>
    <property type="match status" value="1"/>
</dbReference>
<keyword evidence="9 14" id="KW-1133">Transmembrane helix</keyword>
<dbReference type="SUPFAM" id="SSF47226">
    <property type="entry name" value="Histidine-containing phosphotransfer domain, HPT domain"/>
    <property type="match status" value="1"/>
</dbReference>
<accession>F5YFT0</accession>
<evidence type="ECO:0000256" key="14">
    <source>
        <dbReference type="SAM" id="Phobius"/>
    </source>
</evidence>
<dbReference type="eggNOG" id="COG2205">
    <property type="taxonomic scope" value="Bacteria"/>
</dbReference>
<dbReference type="KEGG" id="taz:TREAZ_2437"/>
<keyword evidence="5 13" id="KW-0597">Phosphoprotein</keyword>
<dbReference type="InterPro" id="IPR001789">
    <property type="entry name" value="Sig_transdc_resp-reg_receiver"/>
</dbReference>
<dbReference type="SUPFAM" id="SSF103190">
    <property type="entry name" value="Sensory domain-like"/>
    <property type="match status" value="1"/>
</dbReference>
<organism evidence="18 19">
    <name type="scientific">Leadbettera azotonutricia (strain ATCC BAA-888 / DSM 13862 / ZAS-9)</name>
    <name type="common">Treponema azotonutricium</name>
    <dbReference type="NCBI Taxonomy" id="545695"/>
    <lineage>
        <taxon>Bacteria</taxon>
        <taxon>Pseudomonadati</taxon>
        <taxon>Spirochaetota</taxon>
        <taxon>Spirochaetia</taxon>
        <taxon>Spirochaetales</taxon>
        <taxon>Breznakiellaceae</taxon>
        <taxon>Leadbettera</taxon>
    </lineage>
</organism>
<dbReference type="CDD" id="cd18773">
    <property type="entry name" value="PDC1_HK_sensor"/>
    <property type="match status" value="1"/>
</dbReference>
<evidence type="ECO:0000256" key="7">
    <source>
        <dbReference type="ARBA" id="ARBA00022741"/>
    </source>
</evidence>
<dbReference type="OrthoDB" id="6192248at2"/>
<dbReference type="InterPro" id="IPR036641">
    <property type="entry name" value="HPT_dom_sf"/>
</dbReference>
<evidence type="ECO:0000313" key="18">
    <source>
        <dbReference type="EMBL" id="AEF82292.1"/>
    </source>
</evidence>
<keyword evidence="4" id="KW-1003">Cell membrane</keyword>
<dbReference type="GO" id="GO:0005524">
    <property type="term" value="F:ATP binding"/>
    <property type="evidence" value="ECO:0007669"/>
    <property type="project" value="UniProtKB-KW"/>
</dbReference>
<evidence type="ECO:0000259" key="17">
    <source>
        <dbReference type="PROSITE" id="PS50894"/>
    </source>
</evidence>
<dbReference type="PROSITE" id="PS50110">
    <property type="entry name" value="RESPONSE_REGULATORY"/>
    <property type="match status" value="1"/>
</dbReference>
<protein>
    <recommendedName>
        <fullName evidence="3">histidine kinase</fullName>
        <ecNumber evidence="3">2.7.13.3</ecNumber>
    </recommendedName>
</protein>
<dbReference type="PANTHER" id="PTHR45339:SF1">
    <property type="entry name" value="HYBRID SIGNAL TRANSDUCTION HISTIDINE KINASE J"/>
    <property type="match status" value="1"/>
</dbReference>
<evidence type="ECO:0000256" key="5">
    <source>
        <dbReference type="ARBA" id="ARBA00022553"/>
    </source>
</evidence>
<keyword evidence="6 14" id="KW-0812">Transmembrane</keyword>
<name>F5YFT0_LEAAZ</name>
<dbReference type="SUPFAM" id="SSF55874">
    <property type="entry name" value="ATPase domain of HSP90 chaperone/DNA topoisomerase II/histidine kinase"/>
    <property type="match status" value="1"/>
</dbReference>
<evidence type="ECO:0000256" key="1">
    <source>
        <dbReference type="ARBA" id="ARBA00000085"/>
    </source>
</evidence>
<keyword evidence="7" id="KW-0547">Nucleotide-binding</keyword>
<keyword evidence="8" id="KW-0067">ATP-binding</keyword>
<reference evidence="19" key="1">
    <citation type="submission" date="2009-12" db="EMBL/GenBank/DDBJ databases">
        <title>Complete sequence of Treponema azotonutricium strain ZAS-9.</title>
        <authorList>
            <person name="Tetu S.G."/>
            <person name="Matson E."/>
            <person name="Ren Q."/>
            <person name="Seshadri R."/>
            <person name="Elbourne L."/>
            <person name="Hassan K.A."/>
            <person name="Durkin A."/>
            <person name="Radune D."/>
            <person name="Mohamoud Y."/>
            <person name="Shay R."/>
            <person name="Jin S."/>
            <person name="Zhang X."/>
            <person name="Lucey K."/>
            <person name="Ballor N.R."/>
            <person name="Ottesen E."/>
            <person name="Rosenthal R."/>
            <person name="Allen A."/>
            <person name="Leadbetter J.R."/>
            <person name="Paulsen I.T."/>
        </authorList>
    </citation>
    <scope>NUCLEOTIDE SEQUENCE [LARGE SCALE GENOMIC DNA]</scope>
    <source>
        <strain evidence="19">ATCC BAA-888 / DSM 13862 / ZAS-9</strain>
    </source>
</reference>
<dbReference type="AlphaFoldDB" id="F5YFT0"/>
<dbReference type="SMART" id="SM00387">
    <property type="entry name" value="HATPase_c"/>
    <property type="match status" value="1"/>
</dbReference>
<feature type="modified residue" description="4-aspartylphosphate" evidence="13">
    <location>
        <position position="746"/>
    </location>
</feature>
<dbReference type="InParanoid" id="F5YFT0"/>
<sequence>MYPLKATKTNRIAVQLVFVFSAFFLMILVSYFFVRNILEKQIDVAAAGTLKTAELRLYSTLQKSELILTEASYLIRKRLFSGQKEDIQSFLREYVEWIGESEDCENCTFEFVDLYGCFRDQFASGSGWEFPDSYVPQERPWYTAARDNPREIAVTALYTNLATGEKVISVSKSLYGSEEEFYGVIAMDLSISGIAEYVENMSIAEGGYGMMLNQDLAFVIHPDPARIGEYLGRFSQDHEKVADILRSGEIKTAAMQILDRENKIMATYYKQLFNGWYVGLATPLKSYYEGLRHMSIVLSAQGIILVSFLSYLLVRLNREKIKSEMENRSKSAFLAKMSHEIRTPMNSILGMSELIMRKDIPGNIYEYISIINQAGNSLLAIINDILDLSKIESGQMKPESKAYYFSSLINDVVNMIGIRFTDRPVDFFVDIDSAIPAQLFGDEARIRQILFNLLNNAAKYTKEGFVALSVKSTITGKEKLELEFAVSDSGIGIKEEDQKNLFNEFARMNLSQNQGIEGTGLGLPIALNLCKAMEGDITVESSYGGGSTFIARIVQGFTDPKKTAALERPIAKGVLILEERPRFYRFLNAALEGLGVSPRRAENLDIFTEELEKGAYDFAFVSSKHAADSVAAMGENPSPPHLVIMVEKGEGTAYRDINCILMPVYSITMANVLNGTSAGGFLPQDHHGVEFTAPSIRVLIVDDISTNLWVAKELMAAYGMDIDTCLSGSQAVEMIKNSHYDLVFLDHMMPGMDGLEVAAEIRAMGKTDEYYRKLPLVMLTANALAGQRELFLKSGADDFLAKPIETKKLNAILEKWIPREKRINSIAEEARHPGEKSPPLPSIPGLDQIRGMHNSGDDPAIYLDILSSFIQDGEDKAAELAEAAEKGDLRLYAILVHALKGAARSVGALEFGDAAALMEEAARRKDPEAVREKTAPLLEKLKSLLNSIHDALLNEAAQTETAVPGLEELKNALAGMNIEEVNKLLLNYTLMPLDKKTRNRITEIEQFILMFEYDKAVKCIDRLLALTVSNS</sequence>
<dbReference type="Gene3D" id="1.20.120.160">
    <property type="entry name" value="HPT domain"/>
    <property type="match status" value="1"/>
</dbReference>
<evidence type="ECO:0000256" key="6">
    <source>
        <dbReference type="ARBA" id="ARBA00022692"/>
    </source>
</evidence>
<evidence type="ECO:0000256" key="11">
    <source>
        <dbReference type="ARBA" id="ARBA00023136"/>
    </source>
</evidence>
<dbReference type="InterPro" id="IPR011006">
    <property type="entry name" value="CheY-like_superfamily"/>
</dbReference>
<dbReference type="SUPFAM" id="SSF47384">
    <property type="entry name" value="Homodimeric domain of signal transducing histidine kinase"/>
    <property type="match status" value="1"/>
</dbReference>
<evidence type="ECO:0000313" key="19">
    <source>
        <dbReference type="Proteomes" id="UP000009222"/>
    </source>
</evidence>
<evidence type="ECO:0000259" key="15">
    <source>
        <dbReference type="PROSITE" id="PS50109"/>
    </source>
</evidence>
<gene>
    <name evidence="18" type="ordered locus">TREAZ_2437</name>
</gene>
<reference evidence="18 19" key="2">
    <citation type="journal article" date="2011" name="ISME J.">
        <title>RNA-seq reveals cooperative metabolic interactions between two termite-gut spirochete species in co-culture.</title>
        <authorList>
            <person name="Rosenthal A.Z."/>
            <person name="Matson E.G."/>
            <person name="Eldar A."/>
            <person name="Leadbetter J.R."/>
        </authorList>
    </citation>
    <scope>NUCLEOTIDE SEQUENCE [LARGE SCALE GENOMIC DNA]</scope>
    <source>
        <strain evidence="19">ATCC BAA-888 / DSM 13862 / ZAS-9</strain>
    </source>
</reference>
<feature type="domain" description="HPt" evidence="17">
    <location>
        <begin position="858"/>
        <end position="955"/>
    </location>
</feature>
<dbReference type="Pfam" id="PF00512">
    <property type="entry name" value="HisKA"/>
    <property type="match status" value="1"/>
</dbReference>
<proteinExistence type="predicted"/>
<keyword evidence="10" id="KW-0902">Two-component regulatory system</keyword>
<evidence type="ECO:0000256" key="2">
    <source>
        <dbReference type="ARBA" id="ARBA00004651"/>
    </source>
</evidence>
<dbReference type="PROSITE" id="PS50894">
    <property type="entry name" value="HPT"/>
    <property type="match status" value="1"/>
</dbReference>
<dbReference type="GO" id="GO:0000155">
    <property type="term" value="F:phosphorelay sensor kinase activity"/>
    <property type="evidence" value="ECO:0007669"/>
    <property type="project" value="InterPro"/>
</dbReference>
<dbReference type="EC" id="2.7.13.3" evidence="3"/>
<keyword evidence="11 14" id="KW-0472">Membrane</keyword>
<keyword evidence="18" id="KW-0418">Kinase</keyword>
<comment type="catalytic activity">
    <reaction evidence="1">
        <text>ATP + protein L-histidine = ADP + protein N-phospho-L-histidine.</text>
        <dbReference type="EC" id="2.7.13.3"/>
    </reaction>
</comment>
<dbReference type="InterPro" id="IPR003661">
    <property type="entry name" value="HisK_dim/P_dom"/>
</dbReference>
<dbReference type="InterPro" id="IPR003594">
    <property type="entry name" value="HATPase_dom"/>
</dbReference>
<dbReference type="EMBL" id="CP001841">
    <property type="protein sequence ID" value="AEF82292.1"/>
    <property type="molecule type" value="Genomic_DNA"/>
</dbReference>
<dbReference type="CDD" id="cd00082">
    <property type="entry name" value="HisKA"/>
    <property type="match status" value="1"/>
</dbReference>
<evidence type="ECO:0000256" key="3">
    <source>
        <dbReference type="ARBA" id="ARBA00012438"/>
    </source>
</evidence>
<dbReference type="PROSITE" id="PS50109">
    <property type="entry name" value="HIS_KIN"/>
    <property type="match status" value="1"/>
</dbReference>
<evidence type="ECO:0000259" key="16">
    <source>
        <dbReference type="PROSITE" id="PS50110"/>
    </source>
</evidence>
<dbReference type="RefSeq" id="WP_015713081.1">
    <property type="nucleotide sequence ID" value="NC_015577.1"/>
</dbReference>
<dbReference type="Pfam" id="PF00072">
    <property type="entry name" value="Response_reg"/>
    <property type="match status" value="1"/>
</dbReference>
<dbReference type="PRINTS" id="PR00344">
    <property type="entry name" value="BCTRLSENSOR"/>
</dbReference>
<feature type="transmembrane region" description="Helical" evidence="14">
    <location>
        <begin position="12"/>
        <end position="34"/>
    </location>
</feature>
<evidence type="ECO:0000256" key="9">
    <source>
        <dbReference type="ARBA" id="ARBA00022989"/>
    </source>
</evidence>